<dbReference type="OrthoDB" id="7511203at2"/>
<proteinExistence type="predicted"/>
<dbReference type="STRING" id="476157.GCA_001663155_00932"/>
<reference evidence="2 3" key="1">
    <citation type="submission" date="2019-07" db="EMBL/GenBank/DDBJ databases">
        <title>Genomic Encyclopedia of Archaeal and Bacterial Type Strains, Phase II (KMG-II): from individual species to whole genera.</title>
        <authorList>
            <person name="Goeker M."/>
        </authorList>
    </citation>
    <scope>NUCLEOTIDE SEQUENCE [LARGE SCALE GENOMIC DNA]</scope>
    <source>
        <strain evidence="2 3">ATCC BAA-2084</strain>
    </source>
</reference>
<sequence length="71" mass="7258">MIPRLAAFAFVLASIPAPPANAEADVLIAALCNGGTISIPLGDGEDKAPDEPCDLKACHAGTCRPKSKRTV</sequence>
<protein>
    <submittedName>
        <fullName evidence="2">Uncharacterized protein</fullName>
    </submittedName>
</protein>
<gene>
    <name evidence="2" type="ORF">JN10_2257</name>
</gene>
<keyword evidence="1" id="KW-0732">Signal</keyword>
<evidence type="ECO:0000313" key="2">
    <source>
        <dbReference type="EMBL" id="TWJ06721.1"/>
    </source>
</evidence>
<evidence type="ECO:0000256" key="1">
    <source>
        <dbReference type="SAM" id="SignalP"/>
    </source>
</evidence>
<accession>A0A562UM68</accession>
<dbReference type="AlphaFoldDB" id="A0A562UM68"/>
<feature type="signal peptide" evidence="1">
    <location>
        <begin position="1"/>
        <end position="22"/>
    </location>
</feature>
<feature type="chain" id="PRO_5021854440" evidence="1">
    <location>
        <begin position="23"/>
        <end position="71"/>
    </location>
</feature>
<dbReference type="Proteomes" id="UP000320547">
    <property type="component" value="Unassembled WGS sequence"/>
</dbReference>
<dbReference type="RefSeq" id="WP_067597989.1">
    <property type="nucleotide sequence ID" value="NZ_CP015963.1"/>
</dbReference>
<name>A0A562UM68_9SPHN</name>
<dbReference type="EMBL" id="VLLK01000002">
    <property type="protein sequence ID" value="TWJ06721.1"/>
    <property type="molecule type" value="Genomic_DNA"/>
</dbReference>
<organism evidence="2 3">
    <name type="scientific">Altererythrobacter ishigakiensis</name>
    <dbReference type="NCBI Taxonomy" id="476157"/>
    <lineage>
        <taxon>Bacteria</taxon>
        <taxon>Pseudomonadati</taxon>
        <taxon>Pseudomonadota</taxon>
        <taxon>Alphaproteobacteria</taxon>
        <taxon>Sphingomonadales</taxon>
        <taxon>Erythrobacteraceae</taxon>
        <taxon>Altererythrobacter</taxon>
    </lineage>
</organism>
<evidence type="ECO:0000313" key="3">
    <source>
        <dbReference type="Proteomes" id="UP000320547"/>
    </source>
</evidence>
<comment type="caution">
    <text evidence="2">The sequence shown here is derived from an EMBL/GenBank/DDBJ whole genome shotgun (WGS) entry which is preliminary data.</text>
</comment>
<keyword evidence="3" id="KW-1185">Reference proteome</keyword>